<evidence type="ECO:0000313" key="3">
    <source>
        <dbReference type="Proteomes" id="UP000095085"/>
    </source>
</evidence>
<dbReference type="Pfam" id="PF08240">
    <property type="entry name" value="ADH_N"/>
    <property type="match status" value="1"/>
</dbReference>
<evidence type="ECO:0000259" key="1">
    <source>
        <dbReference type="SMART" id="SM00829"/>
    </source>
</evidence>
<feature type="domain" description="Enoyl reductase (ER)" evidence="1">
    <location>
        <begin position="16"/>
        <end position="364"/>
    </location>
</feature>
<dbReference type="AlphaFoldDB" id="A0A1E4RPS2"/>
<dbReference type="InterPro" id="IPR036291">
    <property type="entry name" value="NAD(P)-bd_dom_sf"/>
</dbReference>
<dbReference type="SUPFAM" id="SSF50129">
    <property type="entry name" value="GroES-like"/>
    <property type="match status" value="1"/>
</dbReference>
<dbReference type="GO" id="GO:0016651">
    <property type="term" value="F:oxidoreductase activity, acting on NAD(P)H"/>
    <property type="evidence" value="ECO:0007669"/>
    <property type="project" value="InterPro"/>
</dbReference>
<accession>A0A1E4RPS2</accession>
<dbReference type="GeneID" id="30994880"/>
<dbReference type="SUPFAM" id="SSF51735">
    <property type="entry name" value="NAD(P)-binding Rossmann-fold domains"/>
    <property type="match status" value="1"/>
</dbReference>
<proteinExistence type="predicted"/>
<reference evidence="3" key="1">
    <citation type="submission" date="2016-05" db="EMBL/GenBank/DDBJ databases">
        <title>Comparative genomics of biotechnologically important yeasts.</title>
        <authorList>
            <consortium name="DOE Joint Genome Institute"/>
            <person name="Riley R."/>
            <person name="Haridas S."/>
            <person name="Wolfe K.H."/>
            <person name="Lopes M.R."/>
            <person name="Hittinger C.T."/>
            <person name="Goker M."/>
            <person name="Salamov A."/>
            <person name="Wisecaver J."/>
            <person name="Long T.M."/>
            <person name="Aerts A.L."/>
            <person name="Barry K."/>
            <person name="Choi C."/>
            <person name="Clum A."/>
            <person name="Coughlan A.Y."/>
            <person name="Deshpande S."/>
            <person name="Douglass A.P."/>
            <person name="Hanson S.J."/>
            <person name="Klenk H.-P."/>
            <person name="Labutti K."/>
            <person name="Lapidus A."/>
            <person name="Lindquist E."/>
            <person name="Lipzen A."/>
            <person name="Meier-Kolthoff J.P."/>
            <person name="Ohm R.A."/>
            <person name="Otillar R.P."/>
            <person name="Pangilinan J."/>
            <person name="Peng Y."/>
            <person name="Rokas A."/>
            <person name="Rosa C.A."/>
            <person name="Scheuner C."/>
            <person name="Sibirny A.A."/>
            <person name="Slot J.C."/>
            <person name="Stielow J.B."/>
            <person name="Sun H."/>
            <person name="Kurtzman C.P."/>
            <person name="Blackwell M."/>
            <person name="Grigoriev I.V."/>
            <person name="Jeffries T.W."/>
        </authorList>
    </citation>
    <scope>NUCLEOTIDE SEQUENCE [LARGE SCALE GENOMIC DNA]</scope>
    <source>
        <strain evidence="3">NRRL Y-1933</strain>
    </source>
</reference>
<sequence>MSSVKAVLSTGFQSEGELVKVGSVPYPKINDDQILIKAKSFAVNPTDWKHLTFAEADYIVGSDVSGVVEEVGSKVEGFTKGDVVSSFIRGNVSSAKGAFTEYVIAEQNSTIKYGNGSKFSNEGLKPGSYPTSLIDTYEGASSVTLGLCTVALSFVNLGIKFGDESNSTKSILIWSGSTATGVLAIQVAKLVFGLKVITTASPKNHDFLKSLGADAVFDYHDTDVSRQIRDFAGDSIAYALDTISSEYSFQHVYDSTANSSHVAIDNLLGLQPLQIKTDENRKVSYSTTLAYLIWGQDIDLMGTIFKSSTQLVENYNDLFVKILPSYISKLKHSNLRVLNPGLESASEALELLRQNKVSGEKVVFSLN</sequence>
<dbReference type="InterPro" id="IPR020843">
    <property type="entry name" value="ER"/>
</dbReference>
<dbReference type="STRING" id="984485.A0A1E4RPS2"/>
<dbReference type="Gene3D" id="3.40.50.720">
    <property type="entry name" value="NAD(P)-binding Rossmann-like Domain"/>
    <property type="match status" value="1"/>
</dbReference>
<gene>
    <name evidence="2" type="ORF">HYPBUDRAFT_151107</name>
</gene>
<dbReference type="EMBL" id="KV454538">
    <property type="protein sequence ID" value="ODV69267.1"/>
    <property type="molecule type" value="Genomic_DNA"/>
</dbReference>
<dbReference type="Pfam" id="PF00107">
    <property type="entry name" value="ADH_zinc_N"/>
    <property type="match status" value="1"/>
</dbReference>
<keyword evidence="3" id="KW-1185">Reference proteome</keyword>
<dbReference type="InterPro" id="IPR047122">
    <property type="entry name" value="Trans-enoyl_RdTase-like"/>
</dbReference>
<dbReference type="InterPro" id="IPR013149">
    <property type="entry name" value="ADH-like_C"/>
</dbReference>
<dbReference type="RefSeq" id="XP_020078334.1">
    <property type="nucleotide sequence ID" value="XM_020220330.1"/>
</dbReference>
<dbReference type="Proteomes" id="UP000095085">
    <property type="component" value="Unassembled WGS sequence"/>
</dbReference>
<dbReference type="PANTHER" id="PTHR45348:SF2">
    <property type="entry name" value="ZINC-TYPE ALCOHOL DEHYDROGENASE-LIKE PROTEIN C2E1P3.01"/>
    <property type="match status" value="1"/>
</dbReference>
<dbReference type="CDD" id="cd08249">
    <property type="entry name" value="enoyl_reductase_like"/>
    <property type="match status" value="1"/>
</dbReference>
<dbReference type="Gene3D" id="3.90.180.10">
    <property type="entry name" value="Medium-chain alcohol dehydrogenases, catalytic domain"/>
    <property type="match status" value="1"/>
</dbReference>
<evidence type="ECO:0000313" key="2">
    <source>
        <dbReference type="EMBL" id="ODV69267.1"/>
    </source>
</evidence>
<name>A0A1E4RPS2_9ASCO</name>
<dbReference type="InterPro" id="IPR013154">
    <property type="entry name" value="ADH-like_N"/>
</dbReference>
<dbReference type="InterPro" id="IPR011032">
    <property type="entry name" value="GroES-like_sf"/>
</dbReference>
<dbReference type="SMART" id="SM00829">
    <property type="entry name" value="PKS_ER"/>
    <property type="match status" value="1"/>
</dbReference>
<dbReference type="OrthoDB" id="9992527at2759"/>
<protein>
    <submittedName>
        <fullName evidence="2">GroES-like protein</fullName>
    </submittedName>
</protein>
<dbReference type="PANTHER" id="PTHR45348">
    <property type="entry name" value="HYPOTHETICAL OXIDOREDUCTASE (EUROFUNG)"/>
    <property type="match status" value="1"/>
</dbReference>
<organism evidence="2 3">
    <name type="scientific">Hyphopichia burtonii NRRL Y-1933</name>
    <dbReference type="NCBI Taxonomy" id="984485"/>
    <lineage>
        <taxon>Eukaryota</taxon>
        <taxon>Fungi</taxon>
        <taxon>Dikarya</taxon>
        <taxon>Ascomycota</taxon>
        <taxon>Saccharomycotina</taxon>
        <taxon>Pichiomycetes</taxon>
        <taxon>Debaryomycetaceae</taxon>
        <taxon>Hyphopichia</taxon>
    </lineage>
</organism>